<protein>
    <submittedName>
        <fullName evidence="1">Uncharacterized protein</fullName>
    </submittedName>
</protein>
<accession>A0A1F6PDU9</accession>
<dbReference type="AlphaFoldDB" id="A0A1F6PDU9"/>
<name>A0A1F6PDU9_9BACT</name>
<reference evidence="1 2" key="1">
    <citation type="journal article" date="2016" name="Nat. Commun.">
        <title>Thousands of microbial genomes shed light on interconnected biogeochemical processes in an aquifer system.</title>
        <authorList>
            <person name="Anantharaman K."/>
            <person name="Brown C.T."/>
            <person name="Hug L.A."/>
            <person name="Sharon I."/>
            <person name="Castelle C.J."/>
            <person name="Probst A.J."/>
            <person name="Thomas B.C."/>
            <person name="Singh A."/>
            <person name="Wilkins M.J."/>
            <person name="Karaoz U."/>
            <person name="Brodie E.L."/>
            <person name="Williams K.H."/>
            <person name="Hubbard S.S."/>
            <person name="Banfield J.F."/>
        </authorList>
    </citation>
    <scope>NUCLEOTIDE SEQUENCE [LARGE SCALE GENOMIC DNA]</scope>
</reference>
<evidence type="ECO:0000313" key="2">
    <source>
        <dbReference type="Proteomes" id="UP000178254"/>
    </source>
</evidence>
<sequence length="320" mass="35841">MLKIITLKLTNFKHSGDFIGDDVCVEINILDKFFSVDKKIKKNKIIACQDAVGQFFTDGKIFNPEITIAVIEKDLIYNDVGNISGKLKIDLEKTISQIVNYQVEVFEKRGKQATKNKKAIFEMTLEASVGPAISYVPETIDGWLVGKDSKGKGVSIPSFLKVRIDKRDTEHEYISILEGPLYGQKLSVKYRDDGLSYFVVNNPQTSAALATYSILKRVFSLAGKKYSCADYLKAPWEKGLYDIEMPDSPHPGGINYVNIAPHAKVWFRVGHSGARYIHTGRRSAGCITLTEQNRWEEVWNILVKARKGDGVSVGVLEVIE</sequence>
<gene>
    <name evidence="1" type="ORF">A2538_00785</name>
</gene>
<dbReference type="EMBL" id="MFRE01000009">
    <property type="protein sequence ID" value="OGH94329.1"/>
    <property type="molecule type" value="Genomic_DNA"/>
</dbReference>
<proteinExistence type="predicted"/>
<comment type="caution">
    <text evidence="1">The sequence shown here is derived from an EMBL/GenBank/DDBJ whole genome shotgun (WGS) entry which is preliminary data.</text>
</comment>
<dbReference type="Proteomes" id="UP000178254">
    <property type="component" value="Unassembled WGS sequence"/>
</dbReference>
<evidence type="ECO:0000313" key="1">
    <source>
        <dbReference type="EMBL" id="OGH94329.1"/>
    </source>
</evidence>
<organism evidence="1 2">
    <name type="scientific">Candidatus Magasanikbacteria bacterium RIFOXYD2_FULL_41_14</name>
    <dbReference type="NCBI Taxonomy" id="1798709"/>
    <lineage>
        <taxon>Bacteria</taxon>
        <taxon>Candidatus Magasanikiibacteriota</taxon>
    </lineage>
</organism>
<dbReference type="STRING" id="1798709.A2538_00785"/>